<organism evidence="2 3">
    <name type="scientific">Ancylostoma ceylanicum</name>
    <dbReference type="NCBI Taxonomy" id="53326"/>
    <lineage>
        <taxon>Eukaryota</taxon>
        <taxon>Metazoa</taxon>
        <taxon>Ecdysozoa</taxon>
        <taxon>Nematoda</taxon>
        <taxon>Chromadorea</taxon>
        <taxon>Rhabditida</taxon>
        <taxon>Rhabditina</taxon>
        <taxon>Rhabditomorpha</taxon>
        <taxon>Strongyloidea</taxon>
        <taxon>Ancylostomatidae</taxon>
        <taxon>Ancylostomatinae</taxon>
        <taxon>Ancylostoma</taxon>
    </lineage>
</organism>
<evidence type="ECO:0000313" key="3">
    <source>
        <dbReference type="Proteomes" id="UP000024635"/>
    </source>
</evidence>
<sequence>MFCFLYRLLLVFALFGAALAHRDPCEVCTPAPYDCCGPPHAQCCSYKRKRDVEPIDIKPLDDAEPIYFKPLEE</sequence>
<proteinExistence type="predicted"/>
<dbReference type="AlphaFoldDB" id="A0A016RTN9"/>
<dbReference type="EMBL" id="JARK01001712">
    <property type="protein sequence ID" value="EYB81693.1"/>
    <property type="molecule type" value="Genomic_DNA"/>
</dbReference>
<evidence type="ECO:0008006" key="4">
    <source>
        <dbReference type="Google" id="ProtNLM"/>
    </source>
</evidence>
<evidence type="ECO:0000313" key="2">
    <source>
        <dbReference type="EMBL" id="EYB81693.1"/>
    </source>
</evidence>
<accession>A0A016RTN9</accession>
<name>A0A016RTN9_9BILA</name>
<keyword evidence="3" id="KW-1185">Reference proteome</keyword>
<feature type="chain" id="PRO_5001488497" description="Granulins domain-containing protein" evidence="1">
    <location>
        <begin position="21"/>
        <end position="73"/>
    </location>
</feature>
<reference evidence="3" key="1">
    <citation type="journal article" date="2015" name="Nat. Genet.">
        <title>The genome and transcriptome of the zoonotic hookworm Ancylostoma ceylanicum identify infection-specific gene families.</title>
        <authorList>
            <person name="Schwarz E.M."/>
            <person name="Hu Y."/>
            <person name="Antoshechkin I."/>
            <person name="Miller M.M."/>
            <person name="Sternberg P.W."/>
            <person name="Aroian R.V."/>
        </authorList>
    </citation>
    <scope>NUCLEOTIDE SEQUENCE</scope>
    <source>
        <strain evidence="3">HY135</strain>
    </source>
</reference>
<comment type="caution">
    <text evidence="2">The sequence shown here is derived from an EMBL/GenBank/DDBJ whole genome shotgun (WGS) entry which is preliminary data.</text>
</comment>
<keyword evidence="1" id="KW-0732">Signal</keyword>
<evidence type="ECO:0000256" key="1">
    <source>
        <dbReference type="SAM" id="SignalP"/>
    </source>
</evidence>
<gene>
    <name evidence="2" type="primary">Acey_s0376.g255</name>
    <name evidence="2" type="ORF">Y032_0376g255</name>
</gene>
<protein>
    <recommendedName>
        <fullName evidence="4">Granulins domain-containing protein</fullName>
    </recommendedName>
</protein>
<feature type="signal peptide" evidence="1">
    <location>
        <begin position="1"/>
        <end position="20"/>
    </location>
</feature>
<dbReference type="Proteomes" id="UP000024635">
    <property type="component" value="Unassembled WGS sequence"/>
</dbReference>